<protein>
    <recommendedName>
        <fullName evidence="5">DUF4129 domain-containing protein</fullName>
    </recommendedName>
</protein>
<keyword evidence="2" id="KW-0812">Transmembrane</keyword>
<keyword evidence="4" id="KW-1185">Reference proteome</keyword>
<feature type="compositionally biased region" description="Pro residues" evidence="1">
    <location>
        <begin position="242"/>
        <end position="254"/>
    </location>
</feature>
<comment type="caution">
    <text evidence="3">The sequence shown here is derived from an EMBL/GenBank/DDBJ whole genome shotgun (WGS) entry which is preliminary data.</text>
</comment>
<organism evidence="3 4">
    <name type="scientific">Microcella alkalica</name>
    <dbReference type="NCBI Taxonomy" id="355930"/>
    <lineage>
        <taxon>Bacteria</taxon>
        <taxon>Bacillati</taxon>
        <taxon>Actinomycetota</taxon>
        <taxon>Actinomycetes</taxon>
        <taxon>Micrococcales</taxon>
        <taxon>Microbacteriaceae</taxon>
        <taxon>Microcella</taxon>
    </lineage>
</organism>
<feature type="transmembrane region" description="Helical" evidence="2">
    <location>
        <begin position="77"/>
        <end position="100"/>
    </location>
</feature>
<name>A0A839E5E1_9MICO</name>
<dbReference type="Proteomes" id="UP000585905">
    <property type="component" value="Unassembled WGS sequence"/>
</dbReference>
<feature type="region of interest" description="Disordered" evidence="1">
    <location>
        <begin position="19"/>
        <end position="55"/>
    </location>
</feature>
<keyword evidence="2" id="KW-0472">Membrane</keyword>
<dbReference type="RefSeq" id="WP_182489247.1">
    <property type="nucleotide sequence ID" value="NZ_BAAAOV010000003.1"/>
</dbReference>
<dbReference type="AlphaFoldDB" id="A0A839E5E1"/>
<evidence type="ECO:0000256" key="1">
    <source>
        <dbReference type="SAM" id="MobiDB-lite"/>
    </source>
</evidence>
<keyword evidence="2" id="KW-1133">Transmembrane helix</keyword>
<evidence type="ECO:0000256" key="2">
    <source>
        <dbReference type="SAM" id="Phobius"/>
    </source>
</evidence>
<dbReference type="EMBL" id="JACGWX010000001">
    <property type="protein sequence ID" value="MBA8846566.1"/>
    <property type="molecule type" value="Genomic_DNA"/>
</dbReference>
<gene>
    <name evidence="3" type="ORF">FHX53_000130</name>
</gene>
<evidence type="ECO:0008006" key="5">
    <source>
        <dbReference type="Google" id="ProtNLM"/>
    </source>
</evidence>
<reference evidence="3 4" key="1">
    <citation type="submission" date="2020-07" db="EMBL/GenBank/DDBJ databases">
        <title>Sequencing the genomes of 1000 actinobacteria strains.</title>
        <authorList>
            <person name="Klenk H.-P."/>
        </authorList>
    </citation>
    <scope>NUCLEOTIDE SEQUENCE [LARGE SCALE GENOMIC DNA]</scope>
    <source>
        <strain evidence="3 4">DSM 19663</strain>
    </source>
</reference>
<sequence>MTAWVEVAFEGVGWVPFFPVPDETDVPQDQIPEPRTEPQPQVRQPPRTDSEQDDLVTAVEIEDTDDEERDDAGLPGWLLGALLELSLVLVLAPMLVIALLKRRRADRRRRAAEGHRAVAGAWGELVDRYPELGADIPQRTTRVHVAAGLTAGAAGSDDGAGAEGAAQSLHAIAVRTDEAVFSGRDIDAGEADDLWAEALAAAAAAHESASRSARLRSRFRLGSVRAAGRRLVARAETASPLHRPPASPPIPPIATTPSAMGPRED</sequence>
<evidence type="ECO:0000313" key="3">
    <source>
        <dbReference type="EMBL" id="MBA8846566.1"/>
    </source>
</evidence>
<evidence type="ECO:0000313" key="4">
    <source>
        <dbReference type="Proteomes" id="UP000585905"/>
    </source>
</evidence>
<accession>A0A839E5E1</accession>
<feature type="region of interest" description="Disordered" evidence="1">
    <location>
        <begin position="235"/>
        <end position="265"/>
    </location>
</feature>
<proteinExistence type="predicted"/>